<dbReference type="InterPro" id="IPR047153">
    <property type="entry name" value="TRIM45/56/19-like"/>
</dbReference>
<proteinExistence type="predicted"/>
<evidence type="ECO:0000256" key="1">
    <source>
        <dbReference type="ARBA" id="ARBA00022723"/>
    </source>
</evidence>
<dbReference type="SMART" id="SM00184">
    <property type="entry name" value="RING"/>
    <property type="match status" value="1"/>
</dbReference>
<dbReference type="PROSITE" id="PS50089">
    <property type="entry name" value="ZF_RING_2"/>
    <property type="match status" value="1"/>
</dbReference>
<dbReference type="InterPro" id="IPR017907">
    <property type="entry name" value="Znf_RING_CS"/>
</dbReference>
<dbReference type="PROSITE" id="PS00518">
    <property type="entry name" value="ZF_RING_1"/>
    <property type="match status" value="1"/>
</dbReference>
<dbReference type="SUPFAM" id="SSF57850">
    <property type="entry name" value="RING/U-box"/>
    <property type="match status" value="1"/>
</dbReference>
<dbReference type="Gene3D" id="3.30.160.60">
    <property type="entry name" value="Classic Zinc Finger"/>
    <property type="match status" value="1"/>
</dbReference>
<evidence type="ECO:0000313" key="6">
    <source>
        <dbReference type="EMBL" id="OWF44175.1"/>
    </source>
</evidence>
<evidence type="ECO:0000259" key="5">
    <source>
        <dbReference type="PROSITE" id="PS50089"/>
    </source>
</evidence>
<dbReference type="Pfam" id="PF13445">
    <property type="entry name" value="zf-RING_UBOX"/>
    <property type="match status" value="1"/>
</dbReference>
<reference evidence="6 7" key="1">
    <citation type="journal article" date="2017" name="Nat. Ecol. Evol.">
        <title>Scallop genome provides insights into evolution of bilaterian karyotype and development.</title>
        <authorList>
            <person name="Wang S."/>
            <person name="Zhang J."/>
            <person name="Jiao W."/>
            <person name="Li J."/>
            <person name="Xun X."/>
            <person name="Sun Y."/>
            <person name="Guo X."/>
            <person name="Huan P."/>
            <person name="Dong B."/>
            <person name="Zhang L."/>
            <person name="Hu X."/>
            <person name="Sun X."/>
            <person name="Wang J."/>
            <person name="Zhao C."/>
            <person name="Wang Y."/>
            <person name="Wang D."/>
            <person name="Huang X."/>
            <person name="Wang R."/>
            <person name="Lv J."/>
            <person name="Li Y."/>
            <person name="Zhang Z."/>
            <person name="Liu B."/>
            <person name="Lu W."/>
            <person name="Hui Y."/>
            <person name="Liang J."/>
            <person name="Zhou Z."/>
            <person name="Hou R."/>
            <person name="Li X."/>
            <person name="Liu Y."/>
            <person name="Li H."/>
            <person name="Ning X."/>
            <person name="Lin Y."/>
            <person name="Zhao L."/>
            <person name="Xing Q."/>
            <person name="Dou J."/>
            <person name="Li Y."/>
            <person name="Mao J."/>
            <person name="Guo H."/>
            <person name="Dou H."/>
            <person name="Li T."/>
            <person name="Mu C."/>
            <person name="Jiang W."/>
            <person name="Fu Q."/>
            <person name="Fu X."/>
            <person name="Miao Y."/>
            <person name="Liu J."/>
            <person name="Yu Q."/>
            <person name="Li R."/>
            <person name="Liao H."/>
            <person name="Li X."/>
            <person name="Kong Y."/>
            <person name="Jiang Z."/>
            <person name="Chourrout D."/>
            <person name="Li R."/>
            <person name="Bao Z."/>
        </authorList>
    </citation>
    <scope>NUCLEOTIDE SEQUENCE [LARGE SCALE GENOMIC DNA]</scope>
    <source>
        <strain evidence="6 7">PY_sf001</strain>
    </source>
</reference>
<protein>
    <submittedName>
        <fullName evidence="6">Tripartite motif-containing protein 3</fullName>
    </submittedName>
</protein>
<dbReference type="Proteomes" id="UP000242188">
    <property type="component" value="Unassembled WGS sequence"/>
</dbReference>
<evidence type="ECO:0000256" key="4">
    <source>
        <dbReference type="PROSITE-ProRule" id="PRU00175"/>
    </source>
</evidence>
<keyword evidence="3" id="KW-0862">Zinc</keyword>
<keyword evidence="2 4" id="KW-0863">Zinc-finger</keyword>
<dbReference type="InterPro" id="IPR013083">
    <property type="entry name" value="Znf_RING/FYVE/PHD"/>
</dbReference>
<gene>
    <name evidence="6" type="ORF">KP79_PYT01745</name>
</gene>
<dbReference type="AlphaFoldDB" id="A0A210Q630"/>
<evidence type="ECO:0000313" key="7">
    <source>
        <dbReference type="Proteomes" id="UP000242188"/>
    </source>
</evidence>
<dbReference type="Gene3D" id="3.30.40.10">
    <property type="entry name" value="Zinc/RING finger domain, C3HC4 (zinc finger)"/>
    <property type="match status" value="1"/>
</dbReference>
<sequence>MAEGGPSPELDEHLLECPICLERLRQPKSLPCLHCFCQECLGIYITNASTTAFPWPVCRRMTQPPANQTEAKDKWAEQFPTNAEIQKLIPLRERSSEPLYCKPCQTRGDLTNPAKFWCKLMNLNLCETCKVQHHDVLHNECDILDITRYDSRKTKQEQSVPKCDQHDETLIWYCEDHKRLGCHICRNKDHVRR</sequence>
<dbReference type="InterPro" id="IPR001841">
    <property type="entry name" value="Znf_RING"/>
</dbReference>
<dbReference type="PANTHER" id="PTHR25462">
    <property type="entry name" value="BONUS, ISOFORM C-RELATED"/>
    <property type="match status" value="1"/>
</dbReference>
<dbReference type="SUPFAM" id="SSF57845">
    <property type="entry name" value="B-box zinc-binding domain"/>
    <property type="match status" value="1"/>
</dbReference>
<name>A0A210Q630_MIZYE</name>
<feature type="domain" description="RING-type" evidence="5">
    <location>
        <begin position="17"/>
        <end position="59"/>
    </location>
</feature>
<evidence type="ECO:0000256" key="2">
    <source>
        <dbReference type="ARBA" id="ARBA00022771"/>
    </source>
</evidence>
<keyword evidence="7" id="KW-1185">Reference proteome</keyword>
<keyword evidence="1" id="KW-0479">Metal-binding</keyword>
<dbReference type="OrthoDB" id="9992988at2759"/>
<evidence type="ECO:0000256" key="3">
    <source>
        <dbReference type="ARBA" id="ARBA00022833"/>
    </source>
</evidence>
<dbReference type="GO" id="GO:0008270">
    <property type="term" value="F:zinc ion binding"/>
    <property type="evidence" value="ECO:0007669"/>
    <property type="project" value="UniProtKB-KW"/>
</dbReference>
<dbReference type="PANTHER" id="PTHR25462:SF296">
    <property type="entry name" value="MEIOTIC P26, ISOFORM F"/>
    <property type="match status" value="1"/>
</dbReference>
<organism evidence="6 7">
    <name type="scientific">Mizuhopecten yessoensis</name>
    <name type="common">Japanese scallop</name>
    <name type="synonym">Patinopecten yessoensis</name>
    <dbReference type="NCBI Taxonomy" id="6573"/>
    <lineage>
        <taxon>Eukaryota</taxon>
        <taxon>Metazoa</taxon>
        <taxon>Spiralia</taxon>
        <taxon>Lophotrochozoa</taxon>
        <taxon>Mollusca</taxon>
        <taxon>Bivalvia</taxon>
        <taxon>Autobranchia</taxon>
        <taxon>Pteriomorphia</taxon>
        <taxon>Pectinida</taxon>
        <taxon>Pectinoidea</taxon>
        <taxon>Pectinidae</taxon>
        <taxon>Mizuhopecten</taxon>
    </lineage>
</organism>
<dbReference type="InterPro" id="IPR027370">
    <property type="entry name" value="Znf-RING_euk"/>
</dbReference>
<accession>A0A210Q630</accession>
<comment type="caution">
    <text evidence="6">The sequence shown here is derived from an EMBL/GenBank/DDBJ whole genome shotgun (WGS) entry which is preliminary data.</text>
</comment>
<dbReference type="EMBL" id="NEDP02004864">
    <property type="protein sequence ID" value="OWF44175.1"/>
    <property type="molecule type" value="Genomic_DNA"/>
</dbReference>